<protein>
    <submittedName>
        <fullName evidence="2">Uncharacterized protein</fullName>
    </submittedName>
</protein>
<proteinExistence type="predicted"/>
<comment type="caution">
    <text evidence="2">The sequence shown here is derived from an EMBL/GenBank/DDBJ whole genome shotgun (WGS) entry which is preliminary data.</text>
</comment>
<accession>A0A3M7T6R1</accession>
<evidence type="ECO:0000313" key="3">
    <source>
        <dbReference type="Proteomes" id="UP000276133"/>
    </source>
</evidence>
<feature type="region of interest" description="Disordered" evidence="1">
    <location>
        <begin position="1"/>
        <end position="42"/>
    </location>
</feature>
<dbReference type="AlphaFoldDB" id="A0A3M7T6R1"/>
<keyword evidence="3" id="KW-1185">Reference proteome</keyword>
<feature type="compositionally biased region" description="Basic residues" evidence="1">
    <location>
        <begin position="13"/>
        <end position="23"/>
    </location>
</feature>
<evidence type="ECO:0000313" key="2">
    <source>
        <dbReference type="EMBL" id="RNA43712.1"/>
    </source>
</evidence>
<gene>
    <name evidence="2" type="ORF">BpHYR1_045976</name>
</gene>
<evidence type="ECO:0000256" key="1">
    <source>
        <dbReference type="SAM" id="MobiDB-lite"/>
    </source>
</evidence>
<dbReference type="EMBL" id="REGN01000185">
    <property type="protein sequence ID" value="RNA43712.1"/>
    <property type="molecule type" value="Genomic_DNA"/>
</dbReference>
<dbReference type="Proteomes" id="UP000276133">
    <property type="component" value="Unassembled WGS sequence"/>
</dbReference>
<organism evidence="2 3">
    <name type="scientific">Brachionus plicatilis</name>
    <name type="common">Marine rotifer</name>
    <name type="synonym">Brachionus muelleri</name>
    <dbReference type="NCBI Taxonomy" id="10195"/>
    <lineage>
        <taxon>Eukaryota</taxon>
        <taxon>Metazoa</taxon>
        <taxon>Spiralia</taxon>
        <taxon>Gnathifera</taxon>
        <taxon>Rotifera</taxon>
        <taxon>Eurotatoria</taxon>
        <taxon>Monogononta</taxon>
        <taxon>Pseudotrocha</taxon>
        <taxon>Ploima</taxon>
        <taxon>Brachionidae</taxon>
        <taxon>Brachionus</taxon>
    </lineage>
</organism>
<feature type="compositionally biased region" description="Low complexity" evidence="1">
    <location>
        <begin position="27"/>
        <end position="42"/>
    </location>
</feature>
<name>A0A3M7T6R1_BRAPC</name>
<sequence length="209" mass="22897">MAPSRISNEGKWGKKSLPTKKHMNTQSSMARSMSNSNGSSLKSSSLVKYSRSTFSLRKIHARTLFGLVAELSAYFARPGRIRPKFFSDNGKVGLVSGQAEHDQVGVGTAQHVMGIGLVIGIGSLTPNEVHYFVFALARHIGIRQDHADVLPAGIVVESVVDVVSETLGKTVHERGARRDAVRVELFRLSSVGRHLSAVRHYLFFEPPDF</sequence>
<reference evidence="2 3" key="1">
    <citation type="journal article" date="2018" name="Sci. Rep.">
        <title>Genomic signatures of local adaptation to the degree of environmental predictability in rotifers.</title>
        <authorList>
            <person name="Franch-Gras L."/>
            <person name="Hahn C."/>
            <person name="Garcia-Roger E.M."/>
            <person name="Carmona M.J."/>
            <person name="Serra M."/>
            <person name="Gomez A."/>
        </authorList>
    </citation>
    <scope>NUCLEOTIDE SEQUENCE [LARGE SCALE GENOMIC DNA]</scope>
    <source>
        <strain evidence="2">HYR1</strain>
    </source>
</reference>